<organism evidence="3 4">
    <name type="scientific">Chara braunii</name>
    <name type="common">Braun's stonewort</name>
    <dbReference type="NCBI Taxonomy" id="69332"/>
    <lineage>
        <taxon>Eukaryota</taxon>
        <taxon>Viridiplantae</taxon>
        <taxon>Streptophyta</taxon>
        <taxon>Charophyceae</taxon>
        <taxon>Charales</taxon>
        <taxon>Characeae</taxon>
        <taxon>Chara</taxon>
    </lineage>
</organism>
<dbReference type="EMBL" id="BFEA01000096">
    <property type="protein sequence ID" value="GBG68161.1"/>
    <property type="molecule type" value="Genomic_DNA"/>
</dbReference>
<evidence type="ECO:0000313" key="4">
    <source>
        <dbReference type="Proteomes" id="UP000265515"/>
    </source>
</evidence>
<reference evidence="3 4" key="1">
    <citation type="journal article" date="2018" name="Cell">
        <title>The Chara Genome: Secondary Complexity and Implications for Plant Terrestrialization.</title>
        <authorList>
            <person name="Nishiyama T."/>
            <person name="Sakayama H."/>
            <person name="Vries J.D."/>
            <person name="Buschmann H."/>
            <person name="Saint-Marcoux D."/>
            <person name="Ullrich K.K."/>
            <person name="Haas F.B."/>
            <person name="Vanderstraeten L."/>
            <person name="Becker D."/>
            <person name="Lang D."/>
            <person name="Vosolsobe S."/>
            <person name="Rombauts S."/>
            <person name="Wilhelmsson P.K.I."/>
            <person name="Janitza P."/>
            <person name="Kern R."/>
            <person name="Heyl A."/>
            <person name="Rumpler F."/>
            <person name="Villalobos L.I.A.C."/>
            <person name="Clay J.M."/>
            <person name="Skokan R."/>
            <person name="Toyoda A."/>
            <person name="Suzuki Y."/>
            <person name="Kagoshima H."/>
            <person name="Schijlen E."/>
            <person name="Tajeshwar N."/>
            <person name="Catarino B."/>
            <person name="Hetherington A.J."/>
            <person name="Saltykova A."/>
            <person name="Bonnot C."/>
            <person name="Breuninger H."/>
            <person name="Symeonidi A."/>
            <person name="Radhakrishnan G.V."/>
            <person name="Van Nieuwerburgh F."/>
            <person name="Deforce D."/>
            <person name="Chang C."/>
            <person name="Karol K.G."/>
            <person name="Hedrich R."/>
            <person name="Ulvskov P."/>
            <person name="Glockner G."/>
            <person name="Delwiche C.F."/>
            <person name="Petrasek J."/>
            <person name="Van de Peer Y."/>
            <person name="Friml J."/>
            <person name="Beilby M."/>
            <person name="Dolan L."/>
            <person name="Kohara Y."/>
            <person name="Sugano S."/>
            <person name="Fujiyama A."/>
            <person name="Delaux P.-M."/>
            <person name="Quint M."/>
            <person name="TheiBen G."/>
            <person name="Hagemann M."/>
            <person name="Harholt J."/>
            <person name="Dunand C."/>
            <person name="Zachgo S."/>
            <person name="Langdale J."/>
            <person name="Maumus F."/>
            <person name="Straeten D.V.D."/>
            <person name="Gould S.B."/>
            <person name="Rensing S.A."/>
        </authorList>
    </citation>
    <scope>NUCLEOTIDE SEQUENCE [LARGE SCALE GENOMIC DNA]</scope>
    <source>
        <strain evidence="3 4">S276</strain>
    </source>
</reference>
<name>A0A388KDQ1_CHABU</name>
<dbReference type="Proteomes" id="UP000265515">
    <property type="component" value="Unassembled WGS sequence"/>
</dbReference>
<sequence>MADKGESRRGSGTSSGLPPDGRKRYKCGEGGNFIQDCAEFWQAKALGRTFVPSTQTTNMARTGKAPLGVGPGIAGCQSRSAESGSERSEGADDTNVLMREYFVQMAEERRARIEREAEDYRRRREEEARISKENRRMMKQEVRRKREDERDARLLRIIRGEIKKESDEEEKTFLKGQRPVKSRSDAIEAEKERLRRRIAKAATEDTEGTDDEELTALRKQEAKLELSEKRKRGPDLLIGNNPPLVTPRKRTNTKLSAKSKKRIEQIKGDQTCEEGGTSTPAKIDLSLKHITASCGVGGKEKFEQECFDFYDALNIDELKEACRREKVTYRNREMAIECLITRRSTTAYDPTILPLPATSGVKTRSAKGITIKDENKSESSLFSDSDDDSV</sequence>
<feature type="coiled-coil region" evidence="1">
    <location>
        <begin position="103"/>
        <end position="143"/>
    </location>
</feature>
<evidence type="ECO:0000256" key="1">
    <source>
        <dbReference type="SAM" id="Coils"/>
    </source>
</evidence>
<feature type="region of interest" description="Disordered" evidence="2">
    <location>
        <begin position="229"/>
        <end position="279"/>
    </location>
</feature>
<evidence type="ECO:0000256" key="2">
    <source>
        <dbReference type="SAM" id="MobiDB-lite"/>
    </source>
</evidence>
<feature type="region of interest" description="Disordered" evidence="2">
    <location>
        <begin position="1"/>
        <end position="26"/>
    </location>
</feature>
<gene>
    <name evidence="3" type="ORF">CBR_g2712</name>
</gene>
<evidence type="ECO:0000313" key="3">
    <source>
        <dbReference type="EMBL" id="GBG68161.1"/>
    </source>
</evidence>
<keyword evidence="1" id="KW-0175">Coiled coil</keyword>
<feature type="region of interest" description="Disordered" evidence="2">
    <location>
        <begin position="166"/>
        <end position="189"/>
    </location>
</feature>
<feature type="region of interest" description="Disordered" evidence="2">
    <location>
        <begin position="57"/>
        <end position="95"/>
    </location>
</feature>
<feature type="compositionally biased region" description="Basic residues" evidence="2">
    <location>
        <begin position="247"/>
        <end position="261"/>
    </location>
</feature>
<keyword evidence="4" id="KW-1185">Reference proteome</keyword>
<comment type="caution">
    <text evidence="3">The sequence shown here is derived from an EMBL/GenBank/DDBJ whole genome shotgun (WGS) entry which is preliminary data.</text>
</comment>
<protein>
    <recommendedName>
        <fullName evidence="5">CCHC-type domain-containing protein</fullName>
    </recommendedName>
</protein>
<proteinExistence type="predicted"/>
<accession>A0A388KDQ1</accession>
<dbReference type="Gramene" id="GBG68161">
    <property type="protein sequence ID" value="GBG68161"/>
    <property type="gene ID" value="CBR_g2712"/>
</dbReference>
<evidence type="ECO:0008006" key="5">
    <source>
        <dbReference type="Google" id="ProtNLM"/>
    </source>
</evidence>
<dbReference type="AlphaFoldDB" id="A0A388KDQ1"/>